<feature type="compositionally biased region" description="Low complexity" evidence="1">
    <location>
        <begin position="619"/>
        <end position="631"/>
    </location>
</feature>
<dbReference type="KEGG" id="cne:CNI03370"/>
<dbReference type="HOGENOM" id="CLU_286976_0_0_1"/>
<feature type="region of interest" description="Disordered" evidence="1">
    <location>
        <begin position="689"/>
        <end position="824"/>
    </location>
</feature>
<feature type="compositionally biased region" description="Low complexity" evidence="1">
    <location>
        <begin position="450"/>
        <end position="464"/>
    </location>
</feature>
<accession>Q5KB89</accession>
<dbReference type="RefSeq" id="XP_572945.1">
    <property type="nucleotide sequence ID" value="XM_572945.2"/>
</dbReference>
<feature type="region of interest" description="Disordered" evidence="1">
    <location>
        <begin position="207"/>
        <end position="351"/>
    </location>
</feature>
<feature type="compositionally biased region" description="Polar residues" evidence="1">
    <location>
        <begin position="79"/>
        <end position="88"/>
    </location>
</feature>
<feature type="compositionally biased region" description="Gly residues" evidence="1">
    <location>
        <begin position="742"/>
        <end position="752"/>
    </location>
</feature>
<feature type="region of interest" description="Disordered" evidence="1">
    <location>
        <begin position="151"/>
        <end position="183"/>
    </location>
</feature>
<evidence type="ECO:0000313" key="3">
    <source>
        <dbReference type="Proteomes" id="UP000002149"/>
    </source>
</evidence>
<gene>
    <name evidence="2" type="ordered locus">CNI03370</name>
</gene>
<feature type="region of interest" description="Disordered" evidence="1">
    <location>
        <begin position="1044"/>
        <end position="1075"/>
    </location>
</feature>
<feature type="region of interest" description="Disordered" evidence="1">
    <location>
        <begin position="1017"/>
        <end position="1036"/>
    </location>
</feature>
<feature type="compositionally biased region" description="Low complexity" evidence="1">
    <location>
        <begin position="914"/>
        <end position="927"/>
    </location>
</feature>
<organism evidence="2 3">
    <name type="scientific">Cryptococcus deneoformans (strain JEC21 / ATCC MYA-565)</name>
    <name type="common">Cryptococcus neoformans var. neoformans serotype D</name>
    <dbReference type="NCBI Taxonomy" id="214684"/>
    <lineage>
        <taxon>Eukaryota</taxon>
        <taxon>Fungi</taxon>
        <taxon>Dikarya</taxon>
        <taxon>Basidiomycota</taxon>
        <taxon>Agaricomycotina</taxon>
        <taxon>Tremellomycetes</taxon>
        <taxon>Tremellales</taxon>
        <taxon>Cryptococcaceae</taxon>
        <taxon>Cryptococcus</taxon>
        <taxon>Cryptococcus neoformans species complex</taxon>
    </lineage>
</organism>
<dbReference type="AlphaFoldDB" id="Q5KB89"/>
<sequence>MEDPWATPTWSTPAKPSAKPETTILPSNPWGAPPTPAGPRTATFEDKDKTKSPTGGKALGLSDVVENAWGAESEAATLSLPTLPTSPIRSKVEADPDPGAVWGGDPAPASPVPLPGSPKASSKSAVDLAASNPLPEIPELSASTAAITYTLPRPSLPGEETAISSRVGPEGDHGAIWGNDPAALLSTPSSEEIAGNLAVNEPTSIISTESSIGPPVSPQASGLQTPISYSPLSKSLGGLGSSSVEELPTPTLPKSPSFGEEFGGFSDFAAPAASSSDPWGSNIKESDNDVWGNDDWDTSLTRSASGVHSIEEVPEERESKVDDEEVAWGAPAVGLGLGTSSATKPKGDDDWEEAQRRIKIQEERAPREKMEELKGLWTKVAESVMAGGVGLEKMTGAEELQYEQTINKVFEDAVESFRSLSTIPPEINTYPPVLSSLVTHERFDYSLQRPNLDPSSSLLSAAARSVRRPKRVDPLSLSLTSNGDASWSSRSRLGEPENQGDGRSEGKEEGNKSRWSLWGRRPASERQLTTSGGGILEVKPMTRTATGDTTQSGPSSDAKPPSIPASHAASVSVPSRSTSPASSIHQNPITEAQPLPPAKHATAPPPSAVSRFFGRLSRRPSQQPSTSTSTPDVDAKDFELSASDFSFLSDIPGVPEQPQGKGVADLLSLEPGANEPIASLENLLSSKVTDLPKPLAPPPKVSQEPTASTLSGAGRSTSGRFIARMKAPSAPQPNDMDLLGGLDFGSPGGSGSGTPNMLSPTSTGSGLAVRGESDSGLAWDDFAGLMSSGASSGQMGQSASTNNSPITPSIHSTPAISFSSPPSAAMNVAMSSVPLKFQPQSPAVPKPSTEHISLNDDFGDFGDFGSTSNRGVASSAKDNSYDFGDFSSPVSSLAPTSSTKSQSPIQPRLPLGQPSSSSSHSRPPSMSFDHSHTLNLLSGASASKGKRWPAPPSPVPPQLEPPPRASSANGSKGFPFLIPPPPGGSAKRGGDLLGGVEPSTPSLGSSKTTTVAEMGTMGGLNALSPSPTPPLPFTSAPVFSLMGGATLKPSQTPGQGTGSGQGGLSAQDLSFFDSL</sequence>
<feature type="compositionally biased region" description="Polar residues" evidence="1">
    <location>
        <begin position="801"/>
        <end position="811"/>
    </location>
</feature>
<dbReference type="eggNOG" id="ENOG502SE0S">
    <property type="taxonomic scope" value="Eukaryota"/>
</dbReference>
<protein>
    <submittedName>
        <fullName evidence="2">Uncharacterized protein</fullName>
    </submittedName>
</protein>
<keyword evidence="3" id="KW-1185">Reference proteome</keyword>
<dbReference type="Proteomes" id="UP000002149">
    <property type="component" value="Chromosome 9"/>
</dbReference>
<dbReference type="EMBL" id="AE017349">
    <property type="protein sequence ID" value="AAW45638.1"/>
    <property type="molecule type" value="Genomic_DNA"/>
</dbReference>
<feature type="compositionally biased region" description="Low complexity" evidence="1">
    <location>
        <begin position="812"/>
        <end position="824"/>
    </location>
</feature>
<feature type="compositionally biased region" description="Polar residues" evidence="1">
    <location>
        <begin position="754"/>
        <end position="765"/>
    </location>
</feature>
<feature type="compositionally biased region" description="Low complexity" evidence="1">
    <location>
        <begin position="558"/>
        <end position="583"/>
    </location>
</feature>
<feature type="region of interest" description="Disordered" evidence="1">
    <location>
        <begin position="74"/>
        <end position="128"/>
    </location>
</feature>
<dbReference type="PaxDb" id="214684-Q5KB89"/>
<feature type="compositionally biased region" description="Pro residues" evidence="1">
    <location>
        <begin position="949"/>
        <end position="964"/>
    </location>
</feature>
<dbReference type="OMA" id="QNAWSET"/>
<feature type="compositionally biased region" description="Low complexity" evidence="1">
    <location>
        <begin position="887"/>
        <end position="899"/>
    </location>
</feature>
<feature type="region of interest" description="Disordered" evidence="1">
    <location>
        <begin position="447"/>
        <end position="637"/>
    </location>
</feature>
<dbReference type="OrthoDB" id="2594812at2759"/>
<dbReference type="VEuPathDB" id="FungiDB:CNI03370"/>
<feature type="compositionally biased region" description="Polar residues" evidence="1">
    <location>
        <begin position="218"/>
        <end position="227"/>
    </location>
</feature>
<feature type="compositionally biased region" description="Low complexity" evidence="1">
    <location>
        <begin position="257"/>
        <end position="278"/>
    </location>
</feature>
<feature type="compositionally biased region" description="Polar residues" evidence="1">
    <location>
        <begin position="999"/>
        <end position="1009"/>
    </location>
</feature>
<feature type="compositionally biased region" description="Basic and acidic residues" evidence="1">
    <location>
        <begin position="492"/>
        <end position="512"/>
    </location>
</feature>
<evidence type="ECO:0000256" key="1">
    <source>
        <dbReference type="SAM" id="MobiDB-lite"/>
    </source>
</evidence>
<feature type="compositionally biased region" description="Polar residues" evidence="1">
    <location>
        <begin position="477"/>
        <end position="491"/>
    </location>
</feature>
<dbReference type="InParanoid" id="Q5KB89"/>
<feature type="compositionally biased region" description="Polar residues" evidence="1">
    <location>
        <begin position="703"/>
        <end position="719"/>
    </location>
</feature>
<feature type="region of interest" description="Disordered" evidence="1">
    <location>
        <begin position="1"/>
        <end position="59"/>
    </location>
</feature>
<feature type="compositionally biased region" description="Low complexity" evidence="1">
    <location>
        <begin position="786"/>
        <end position="800"/>
    </location>
</feature>
<proteinExistence type="predicted"/>
<reference evidence="2 3" key="1">
    <citation type="journal article" date="2005" name="Science">
        <title>The genome of the basidiomycetous yeast and human pathogen Cryptococcus neoformans.</title>
        <authorList>
            <person name="Loftus B.J."/>
            <person name="Fung E."/>
            <person name="Roncaglia P."/>
            <person name="Rowley D."/>
            <person name="Amedeo P."/>
            <person name="Bruno D."/>
            <person name="Vamathevan J."/>
            <person name="Miranda M."/>
            <person name="Anderson I.J."/>
            <person name="Fraser J.A."/>
            <person name="Allen J.E."/>
            <person name="Bosdet I.E."/>
            <person name="Brent M.R."/>
            <person name="Chiu R."/>
            <person name="Doering T.L."/>
            <person name="Donlin M.J."/>
            <person name="D'Souza C.A."/>
            <person name="Fox D.S."/>
            <person name="Grinberg V."/>
            <person name="Fu J."/>
            <person name="Fukushima M."/>
            <person name="Haas B.J."/>
            <person name="Huang J.C."/>
            <person name="Janbon G."/>
            <person name="Jones S.J."/>
            <person name="Koo H.L."/>
            <person name="Krzywinski M.I."/>
            <person name="Kwon-Chung J.K."/>
            <person name="Lengeler K.B."/>
            <person name="Maiti R."/>
            <person name="Marra M.A."/>
            <person name="Marra R.E."/>
            <person name="Mathewson C.A."/>
            <person name="Mitchell T.G."/>
            <person name="Pertea M."/>
            <person name="Riggs F.R."/>
            <person name="Salzberg S.L."/>
            <person name="Schein J.E."/>
            <person name="Shvartsbeyn A."/>
            <person name="Shin H."/>
            <person name="Shumway M."/>
            <person name="Specht C.A."/>
            <person name="Suh B.B."/>
            <person name="Tenney A."/>
            <person name="Utterback T.R."/>
            <person name="Wickes B.L."/>
            <person name="Wortman J.R."/>
            <person name="Wye N.H."/>
            <person name="Kronstad J.W."/>
            <person name="Lodge J.K."/>
            <person name="Heitman J."/>
            <person name="Davis R.W."/>
            <person name="Fraser C.M."/>
            <person name="Hyman R.W."/>
        </authorList>
    </citation>
    <scope>NUCLEOTIDE SEQUENCE [LARGE SCALE GENOMIC DNA]</scope>
    <source>
        <strain evidence="3">JEC21 / ATCC MYA-565</strain>
    </source>
</reference>
<feature type="region of interest" description="Disordered" evidence="1">
    <location>
        <begin position="837"/>
        <end position="1009"/>
    </location>
</feature>
<name>Q5KB89_CRYD1</name>
<dbReference type="GeneID" id="3259483"/>
<evidence type="ECO:0000313" key="2">
    <source>
        <dbReference type="EMBL" id="AAW45638.1"/>
    </source>
</evidence>
<feature type="compositionally biased region" description="Polar residues" evidence="1">
    <location>
        <begin position="543"/>
        <end position="555"/>
    </location>
</feature>
<feature type="compositionally biased region" description="Polar residues" evidence="1">
    <location>
        <begin position="866"/>
        <end position="878"/>
    </location>
</feature>